<evidence type="ECO:0000256" key="4">
    <source>
        <dbReference type="ARBA" id="ARBA00022448"/>
    </source>
</evidence>
<evidence type="ECO:0000256" key="5">
    <source>
        <dbReference type="ARBA" id="ARBA00022475"/>
    </source>
</evidence>
<dbReference type="InterPro" id="IPR002898">
    <property type="entry name" value="MotA_ExbB_proton_chnl"/>
</dbReference>
<dbReference type="Pfam" id="PF01618">
    <property type="entry name" value="MotA_ExbB"/>
    <property type="match status" value="1"/>
</dbReference>
<comment type="similarity">
    <text evidence="12">Belongs to the exbB/tolQ family.</text>
</comment>
<feature type="transmembrane region" description="Helical" evidence="14">
    <location>
        <begin position="47"/>
        <end position="68"/>
    </location>
</feature>
<evidence type="ECO:0000256" key="7">
    <source>
        <dbReference type="ARBA" id="ARBA00022692"/>
    </source>
</evidence>
<dbReference type="AlphaFoldDB" id="A0A219B9J9"/>
<evidence type="ECO:0000256" key="14">
    <source>
        <dbReference type="SAM" id="Phobius"/>
    </source>
</evidence>
<evidence type="ECO:0000256" key="8">
    <source>
        <dbReference type="ARBA" id="ARBA00022927"/>
    </source>
</evidence>
<evidence type="ECO:0000313" key="17">
    <source>
        <dbReference type="EMBL" id="OWV34448.1"/>
    </source>
</evidence>
<evidence type="ECO:0000256" key="1">
    <source>
        <dbReference type="ARBA" id="ARBA00004429"/>
    </source>
</evidence>
<keyword evidence="5" id="KW-1003">Cell membrane</keyword>
<proteinExistence type="inferred from homology"/>
<reference evidence="18" key="1">
    <citation type="submission" date="2017-05" db="EMBL/GenBank/DDBJ databases">
        <authorList>
            <person name="Lin X."/>
        </authorList>
    </citation>
    <scope>NUCLEOTIDE SEQUENCE [LARGE SCALE GENOMIC DNA]</scope>
    <source>
        <strain evidence="18">JLT2012</strain>
    </source>
</reference>
<keyword evidence="17" id="KW-0969">Cilium</keyword>
<dbReference type="PANTHER" id="PTHR30625:SF14">
    <property type="entry name" value="BIOPOLYMER TRANSPORT PROTEIN EXBB"/>
    <property type="match status" value="1"/>
</dbReference>
<keyword evidence="6" id="KW-0997">Cell inner membrane</keyword>
<gene>
    <name evidence="17" type="ORF">B5C34_13930</name>
</gene>
<keyword evidence="17" id="KW-0966">Cell projection</keyword>
<feature type="transmembrane region" description="Helical" evidence="14">
    <location>
        <begin position="156"/>
        <end position="181"/>
    </location>
</feature>
<dbReference type="Proteomes" id="UP000198462">
    <property type="component" value="Unassembled WGS sequence"/>
</dbReference>
<keyword evidence="4 12" id="KW-0813">Transport</keyword>
<feature type="transmembrane region" description="Helical" evidence="14">
    <location>
        <begin position="201"/>
        <end position="222"/>
    </location>
</feature>
<evidence type="ECO:0000313" key="18">
    <source>
        <dbReference type="Proteomes" id="UP000198462"/>
    </source>
</evidence>
<keyword evidence="18" id="KW-1185">Reference proteome</keyword>
<dbReference type="OrthoDB" id="9805133at2"/>
<keyword evidence="7 14" id="KW-0812">Transmembrane</keyword>
<keyword evidence="10 14" id="KW-0472">Membrane</keyword>
<protein>
    <recommendedName>
        <fullName evidence="3">Biopolymer transport protein ExbB</fullName>
    </recommendedName>
</protein>
<evidence type="ECO:0000256" key="12">
    <source>
        <dbReference type="RuleBase" id="RU004057"/>
    </source>
</evidence>
<comment type="subcellular location">
    <subcellularLocation>
        <location evidence="1">Cell inner membrane</location>
        <topology evidence="1">Multi-pass membrane protein</topology>
    </subcellularLocation>
    <subcellularLocation>
        <location evidence="12">Membrane</location>
        <topology evidence="12">Multi-pass membrane protein</topology>
    </subcellularLocation>
</comment>
<feature type="region of interest" description="Disordered" evidence="13">
    <location>
        <begin position="253"/>
        <end position="296"/>
    </location>
</feature>
<comment type="function">
    <text evidence="11">Involved in the TonB-dependent energy-dependent transport of various receptor-bound substrates. Protects ExbD from proteolytic degradation and functionally stabilizes TonB.</text>
</comment>
<organism evidence="17 18">
    <name type="scientific">Pacificimonas flava</name>
    <dbReference type="NCBI Taxonomy" id="1234595"/>
    <lineage>
        <taxon>Bacteria</taxon>
        <taxon>Pseudomonadati</taxon>
        <taxon>Pseudomonadota</taxon>
        <taxon>Alphaproteobacteria</taxon>
        <taxon>Sphingomonadales</taxon>
        <taxon>Sphingosinicellaceae</taxon>
        <taxon>Pacificimonas</taxon>
    </lineage>
</organism>
<dbReference type="PANTHER" id="PTHR30625">
    <property type="entry name" value="PROTEIN TOLQ"/>
    <property type="match status" value="1"/>
</dbReference>
<name>A0A219B9J9_9SPHN</name>
<evidence type="ECO:0000256" key="11">
    <source>
        <dbReference type="ARBA" id="ARBA00024816"/>
    </source>
</evidence>
<evidence type="ECO:0000256" key="2">
    <source>
        <dbReference type="ARBA" id="ARBA00011471"/>
    </source>
</evidence>
<evidence type="ECO:0000256" key="13">
    <source>
        <dbReference type="SAM" id="MobiDB-lite"/>
    </source>
</evidence>
<accession>A0A219B9J9</accession>
<dbReference type="GO" id="GO:0017038">
    <property type="term" value="P:protein import"/>
    <property type="evidence" value="ECO:0007669"/>
    <property type="project" value="TreeGrafter"/>
</dbReference>
<keyword evidence="8 12" id="KW-0653">Protein transport</keyword>
<evidence type="ECO:0000256" key="6">
    <source>
        <dbReference type="ARBA" id="ARBA00022519"/>
    </source>
</evidence>
<keyword evidence="15" id="KW-0732">Signal</keyword>
<feature type="domain" description="MotA/TolQ/ExbB proton channel" evidence="16">
    <location>
        <begin position="108"/>
        <end position="232"/>
    </location>
</feature>
<keyword evidence="9 14" id="KW-1133">Transmembrane helix</keyword>
<feature type="chain" id="PRO_5012600815" description="Biopolymer transport protein ExbB" evidence="15">
    <location>
        <begin position="28"/>
        <end position="296"/>
    </location>
</feature>
<sequence>MTFNFASLAGKATIAAGALLVSVPAYAAEIETDNPYGLLPALKQGGPIAWFLFGVLLIMSLGTWYILFTKYLDQRRIMKEAKEVDKKFWSAPSLREGASKLPKNSPYRMIVDDGLRASEHHEGRLTDKIDEHEWVTMSLERSQASIAAKLAGGLSFLASVGSTAPFVGLLGTVVGIYRALIGIGVAGQASIDKVAGPVGEALIMTALGLFVAVPAVLAYNWLLGRNKDVLKHLSHFADDVHGFLVSGSRVSTTTTSAAPSSATAGVRSAGTASTGSTTKTPGTTNPATTTTTKKTS</sequence>
<dbReference type="STRING" id="1234595.C725_2013"/>
<feature type="signal peptide" evidence="15">
    <location>
        <begin position="1"/>
        <end position="27"/>
    </location>
</feature>
<dbReference type="GO" id="GO:0005886">
    <property type="term" value="C:plasma membrane"/>
    <property type="evidence" value="ECO:0007669"/>
    <property type="project" value="UniProtKB-SubCell"/>
</dbReference>
<evidence type="ECO:0000256" key="15">
    <source>
        <dbReference type="SAM" id="SignalP"/>
    </source>
</evidence>
<evidence type="ECO:0000256" key="9">
    <source>
        <dbReference type="ARBA" id="ARBA00022989"/>
    </source>
</evidence>
<comment type="caution">
    <text evidence="17">The sequence shown here is derived from an EMBL/GenBank/DDBJ whole genome shotgun (WGS) entry which is preliminary data.</text>
</comment>
<keyword evidence="17" id="KW-0282">Flagellum</keyword>
<evidence type="ECO:0000259" key="16">
    <source>
        <dbReference type="Pfam" id="PF01618"/>
    </source>
</evidence>
<dbReference type="EMBL" id="NFZT01000001">
    <property type="protein sequence ID" value="OWV34448.1"/>
    <property type="molecule type" value="Genomic_DNA"/>
</dbReference>
<dbReference type="InterPro" id="IPR050790">
    <property type="entry name" value="ExbB/TolQ_transport"/>
</dbReference>
<evidence type="ECO:0000256" key="3">
    <source>
        <dbReference type="ARBA" id="ARBA00022093"/>
    </source>
</evidence>
<comment type="subunit">
    <text evidence="2">The accessory proteins ExbB and ExbD seem to form a complex with TonB.</text>
</comment>
<dbReference type="RefSeq" id="WP_088713148.1">
    <property type="nucleotide sequence ID" value="NZ_NFZT01000001.1"/>
</dbReference>
<evidence type="ECO:0000256" key="10">
    <source>
        <dbReference type="ARBA" id="ARBA00023136"/>
    </source>
</evidence>